<comment type="caution">
    <text evidence="1">The sequence shown here is derived from an EMBL/GenBank/DDBJ whole genome shotgun (WGS) entry which is preliminary data.</text>
</comment>
<proteinExistence type="predicted"/>
<accession>A0A271KLD0</accession>
<dbReference type="AlphaFoldDB" id="A0A271KLD0"/>
<evidence type="ECO:0000313" key="2">
    <source>
        <dbReference type="Proteomes" id="UP000215931"/>
    </source>
</evidence>
<evidence type="ECO:0000313" key="1">
    <source>
        <dbReference type="EMBL" id="PAP96204.1"/>
    </source>
</evidence>
<sequence length="74" mass="8175">MTEAGFGPLRGQATKVKNQALTRSQEEGCMKQLELLDWNPPCLVIAFPMAKRVGKVRRVAEVRSVKRGAAATNY</sequence>
<protein>
    <submittedName>
        <fullName evidence="1">Uncharacterized protein</fullName>
    </submittedName>
</protein>
<reference evidence="1 2" key="1">
    <citation type="submission" date="2017-08" db="EMBL/GenBank/DDBJ databases">
        <title>Mesorhizobium wenxinae sp. nov., a novel rhizobial species isolated from root nodules of chickpea (Cicer arietinum L.).</title>
        <authorList>
            <person name="Zhang J."/>
        </authorList>
    </citation>
    <scope>NUCLEOTIDE SEQUENCE [LARGE SCALE GENOMIC DNA]</scope>
    <source>
        <strain evidence="2">WYCCWR 10019</strain>
    </source>
</reference>
<dbReference type="Proteomes" id="UP000215931">
    <property type="component" value="Unassembled WGS sequence"/>
</dbReference>
<gene>
    <name evidence="1" type="ORF">CIT31_05840</name>
</gene>
<name>A0A271KLD0_9HYPH</name>
<keyword evidence="2" id="KW-1185">Reference proteome</keyword>
<dbReference type="EMBL" id="NPKH01000014">
    <property type="protein sequence ID" value="PAP96204.1"/>
    <property type="molecule type" value="Genomic_DNA"/>
</dbReference>
<organism evidence="1 2">
    <name type="scientific">Mesorhizobium wenxiniae</name>
    <dbReference type="NCBI Taxonomy" id="2014805"/>
    <lineage>
        <taxon>Bacteria</taxon>
        <taxon>Pseudomonadati</taxon>
        <taxon>Pseudomonadota</taxon>
        <taxon>Alphaproteobacteria</taxon>
        <taxon>Hyphomicrobiales</taxon>
        <taxon>Phyllobacteriaceae</taxon>
        <taxon>Mesorhizobium</taxon>
    </lineage>
</organism>